<keyword evidence="1" id="KW-0175">Coiled coil</keyword>
<feature type="region of interest" description="Disordered" evidence="2">
    <location>
        <begin position="44"/>
        <end position="69"/>
    </location>
</feature>
<dbReference type="AlphaFoldDB" id="A0A1A9VMA4"/>
<keyword evidence="4" id="KW-1185">Reference proteome</keyword>
<dbReference type="VEuPathDB" id="VectorBase:GAUT041497"/>
<feature type="compositionally biased region" description="Basic and acidic residues" evidence="2">
    <location>
        <begin position="55"/>
        <end position="68"/>
    </location>
</feature>
<sequence length="204" mass="23692">MLRYKKRDQQDIGKILYFTGPVWKKDGEDLSVLEFEYNIEGKDQTDNLEGIENTDTAREKHSEEKGEDGASISNAVFTQFMQQMQQQMQQKTYQQTQQIQSKIDGTTEKIEKVQDNQRILQTYIDETYQQFEGKVNVQEEKVDNAIGQLDAKIKALRKEVAKLQTNDNTQFLANILYCVIIRLPSMNMNIYLGNIINDDTFSAR</sequence>
<accession>A0A1A9VMA4</accession>
<evidence type="ECO:0000313" key="3">
    <source>
        <dbReference type="EnsemblMetazoa" id="GAUT041497-PA"/>
    </source>
</evidence>
<evidence type="ECO:0000313" key="4">
    <source>
        <dbReference type="Proteomes" id="UP000078200"/>
    </source>
</evidence>
<feature type="coiled-coil region" evidence="1">
    <location>
        <begin position="96"/>
        <end position="166"/>
    </location>
</feature>
<dbReference type="EnsemblMetazoa" id="GAUT041497-RA">
    <property type="protein sequence ID" value="GAUT041497-PA"/>
    <property type="gene ID" value="GAUT041497"/>
</dbReference>
<reference evidence="3" key="1">
    <citation type="submission" date="2020-05" db="UniProtKB">
        <authorList>
            <consortium name="EnsemblMetazoa"/>
        </authorList>
    </citation>
    <scope>IDENTIFICATION</scope>
    <source>
        <strain evidence="3">TTRI</strain>
    </source>
</reference>
<organism evidence="3 4">
    <name type="scientific">Glossina austeni</name>
    <name type="common">Savannah tsetse fly</name>
    <dbReference type="NCBI Taxonomy" id="7395"/>
    <lineage>
        <taxon>Eukaryota</taxon>
        <taxon>Metazoa</taxon>
        <taxon>Ecdysozoa</taxon>
        <taxon>Arthropoda</taxon>
        <taxon>Hexapoda</taxon>
        <taxon>Insecta</taxon>
        <taxon>Pterygota</taxon>
        <taxon>Neoptera</taxon>
        <taxon>Endopterygota</taxon>
        <taxon>Diptera</taxon>
        <taxon>Brachycera</taxon>
        <taxon>Muscomorpha</taxon>
        <taxon>Hippoboscoidea</taxon>
        <taxon>Glossinidae</taxon>
        <taxon>Glossina</taxon>
    </lineage>
</organism>
<dbReference type="Proteomes" id="UP000078200">
    <property type="component" value="Unassembled WGS sequence"/>
</dbReference>
<name>A0A1A9VMA4_GLOAU</name>
<evidence type="ECO:0000256" key="1">
    <source>
        <dbReference type="SAM" id="Coils"/>
    </source>
</evidence>
<evidence type="ECO:0000256" key="2">
    <source>
        <dbReference type="SAM" id="MobiDB-lite"/>
    </source>
</evidence>
<dbReference type="STRING" id="7395.A0A1A9VMA4"/>
<protein>
    <submittedName>
        <fullName evidence="3">Uncharacterized protein</fullName>
    </submittedName>
</protein>
<proteinExistence type="predicted"/>